<accession>A0A2H0R9M8</accession>
<dbReference type="SUPFAM" id="SSF53383">
    <property type="entry name" value="PLP-dependent transferases"/>
    <property type="match status" value="1"/>
</dbReference>
<dbReference type="InterPro" id="IPR015424">
    <property type="entry name" value="PyrdxlP-dep_Trfase"/>
</dbReference>
<feature type="domain" description="Aminotransferase class I/classII large" evidence="5">
    <location>
        <begin position="38"/>
        <end position="392"/>
    </location>
</feature>
<protein>
    <submittedName>
        <fullName evidence="6">8-amino-7-oxononanoate synthase</fullName>
    </submittedName>
</protein>
<evidence type="ECO:0000256" key="3">
    <source>
        <dbReference type="ARBA" id="ARBA00022898"/>
    </source>
</evidence>
<dbReference type="PANTHER" id="PTHR13693">
    <property type="entry name" value="CLASS II AMINOTRANSFERASE/8-AMINO-7-OXONONANOATE SYNTHASE"/>
    <property type="match status" value="1"/>
</dbReference>
<keyword evidence="3 4" id="KW-0663">Pyridoxal phosphate</keyword>
<dbReference type="InterPro" id="IPR015422">
    <property type="entry name" value="PyrdxlP-dep_Trfase_small"/>
</dbReference>
<reference evidence="6 7" key="1">
    <citation type="submission" date="2017-09" db="EMBL/GenBank/DDBJ databases">
        <title>Depth-based differentiation of microbial function through sediment-hosted aquifers and enrichment of novel symbionts in the deep terrestrial subsurface.</title>
        <authorList>
            <person name="Probst A.J."/>
            <person name="Ladd B."/>
            <person name="Jarett J.K."/>
            <person name="Geller-Mcgrath D.E."/>
            <person name="Sieber C.M."/>
            <person name="Emerson J.B."/>
            <person name="Anantharaman K."/>
            <person name="Thomas B.C."/>
            <person name="Malmstrom R."/>
            <person name="Stieglmeier M."/>
            <person name="Klingl A."/>
            <person name="Woyke T."/>
            <person name="Ryan C.M."/>
            <person name="Banfield J.F."/>
        </authorList>
    </citation>
    <scope>NUCLEOTIDE SEQUENCE [LARGE SCALE GENOMIC DNA]</scope>
    <source>
        <strain evidence="6">CG10_big_fil_rev_8_21_14_0_10_32_10</strain>
    </source>
</reference>
<name>A0A2H0R9M8_UNCKA</name>
<evidence type="ECO:0000313" key="7">
    <source>
        <dbReference type="Proteomes" id="UP000230214"/>
    </source>
</evidence>
<dbReference type="CDD" id="cd06454">
    <property type="entry name" value="KBL_like"/>
    <property type="match status" value="1"/>
</dbReference>
<evidence type="ECO:0000313" key="6">
    <source>
        <dbReference type="EMBL" id="PIR43218.1"/>
    </source>
</evidence>
<gene>
    <name evidence="6" type="ORF">COV24_03855</name>
</gene>
<dbReference type="EMBL" id="PCXU01000033">
    <property type="protein sequence ID" value="PIR43218.1"/>
    <property type="molecule type" value="Genomic_DNA"/>
</dbReference>
<dbReference type="Pfam" id="PF00155">
    <property type="entry name" value="Aminotran_1_2"/>
    <property type="match status" value="1"/>
</dbReference>
<dbReference type="GO" id="GO:0030170">
    <property type="term" value="F:pyridoxal phosphate binding"/>
    <property type="evidence" value="ECO:0007669"/>
    <property type="project" value="InterPro"/>
</dbReference>
<dbReference type="PROSITE" id="PS00599">
    <property type="entry name" value="AA_TRANSFER_CLASS_2"/>
    <property type="match status" value="1"/>
</dbReference>
<dbReference type="GO" id="GO:0016740">
    <property type="term" value="F:transferase activity"/>
    <property type="evidence" value="ECO:0007669"/>
    <property type="project" value="UniProtKB-KW"/>
</dbReference>
<dbReference type="InterPro" id="IPR015421">
    <property type="entry name" value="PyrdxlP-dep_Trfase_major"/>
</dbReference>
<dbReference type="AlphaFoldDB" id="A0A2H0R9M8"/>
<organism evidence="6 7">
    <name type="scientific">candidate division WWE3 bacterium CG10_big_fil_rev_8_21_14_0_10_32_10</name>
    <dbReference type="NCBI Taxonomy" id="1975090"/>
    <lineage>
        <taxon>Bacteria</taxon>
        <taxon>Katanobacteria</taxon>
    </lineage>
</organism>
<evidence type="ECO:0000256" key="4">
    <source>
        <dbReference type="RuleBase" id="RU003693"/>
    </source>
</evidence>
<dbReference type="InterPro" id="IPR050087">
    <property type="entry name" value="AON_synthase_class-II"/>
</dbReference>
<evidence type="ECO:0000259" key="5">
    <source>
        <dbReference type="Pfam" id="PF00155"/>
    </source>
</evidence>
<comment type="similarity">
    <text evidence="4">Belongs to the class-II pyridoxal-phosphate-dependent aminotransferase family.</text>
</comment>
<dbReference type="Proteomes" id="UP000230214">
    <property type="component" value="Unassembled WGS sequence"/>
</dbReference>
<evidence type="ECO:0000256" key="1">
    <source>
        <dbReference type="ARBA" id="ARBA00001933"/>
    </source>
</evidence>
<dbReference type="Gene3D" id="3.90.1150.10">
    <property type="entry name" value="Aspartate Aminotransferase, domain 1"/>
    <property type="match status" value="1"/>
</dbReference>
<keyword evidence="2" id="KW-0808">Transferase</keyword>
<dbReference type="InterPro" id="IPR001917">
    <property type="entry name" value="Aminotrans_II_pyridoxalP_BS"/>
</dbReference>
<evidence type="ECO:0000256" key="2">
    <source>
        <dbReference type="ARBA" id="ARBA00022679"/>
    </source>
</evidence>
<sequence length="403" mass="44335">MNFIEQFLNNAEKRGLYTEIFSIKKSPTSPEIKIGQKTFISFSSNNYLGLANNNKVKKAVIEGVKIYGMGSGGSRLLSGNTKVQEDLETSIATFKGCQSSITFATGYMANVGAIPALMNNPYNKYFPKYLSGGINKSTIFSDELNHASIIDGCRLSKSKIVVYKHLDVEDLEKKVRKYGKRNSLIVTDGIFSMDGDIAPLDKIVNIGKKYNVKIMVDDAHASGVLGNKGKGTLEYFNIEEKEVDAVMGTFTKAFGGVGGFIAGNAKLIKYLRIAARTYIFTAPIAPPIAMGLLESIKIASGEEGLRDKLWNNADYLRNKLTDIGFKILGQTHILPIFIGEEEKAITFSKKLFQKGIYAPSVRWPAVKKGSARLRVTVTSSHVKNQLDRLIEACSQIGEELKIL</sequence>
<proteinExistence type="inferred from homology"/>
<comment type="caution">
    <text evidence="6">The sequence shown here is derived from an EMBL/GenBank/DDBJ whole genome shotgun (WGS) entry which is preliminary data.</text>
</comment>
<dbReference type="Gene3D" id="3.40.640.10">
    <property type="entry name" value="Type I PLP-dependent aspartate aminotransferase-like (Major domain)"/>
    <property type="match status" value="1"/>
</dbReference>
<comment type="cofactor">
    <cofactor evidence="1 4">
        <name>pyridoxal 5'-phosphate</name>
        <dbReference type="ChEBI" id="CHEBI:597326"/>
    </cofactor>
</comment>
<dbReference type="InterPro" id="IPR004839">
    <property type="entry name" value="Aminotransferase_I/II_large"/>
</dbReference>